<keyword evidence="3" id="KW-1185">Reference proteome</keyword>
<dbReference type="InterPro" id="IPR035979">
    <property type="entry name" value="RBD_domain_sf"/>
</dbReference>
<evidence type="ECO:0000313" key="3">
    <source>
        <dbReference type="Proteomes" id="UP001281761"/>
    </source>
</evidence>
<dbReference type="EMBL" id="JARBJD010000083">
    <property type="protein sequence ID" value="KAK2954024.1"/>
    <property type="molecule type" value="Genomic_DNA"/>
</dbReference>
<evidence type="ECO:0008006" key="4">
    <source>
        <dbReference type="Google" id="ProtNLM"/>
    </source>
</evidence>
<gene>
    <name evidence="2" type="ORF">BLNAU_10987</name>
</gene>
<feature type="region of interest" description="Disordered" evidence="1">
    <location>
        <begin position="103"/>
        <end position="122"/>
    </location>
</feature>
<comment type="caution">
    <text evidence="2">The sequence shown here is derived from an EMBL/GenBank/DDBJ whole genome shotgun (WGS) entry which is preliminary data.</text>
</comment>
<evidence type="ECO:0000256" key="1">
    <source>
        <dbReference type="SAM" id="MobiDB-lite"/>
    </source>
</evidence>
<organism evidence="2 3">
    <name type="scientific">Blattamonas nauphoetae</name>
    <dbReference type="NCBI Taxonomy" id="2049346"/>
    <lineage>
        <taxon>Eukaryota</taxon>
        <taxon>Metamonada</taxon>
        <taxon>Preaxostyla</taxon>
        <taxon>Oxymonadida</taxon>
        <taxon>Blattamonas</taxon>
    </lineage>
</organism>
<proteinExistence type="predicted"/>
<dbReference type="Proteomes" id="UP001281761">
    <property type="component" value="Unassembled WGS sequence"/>
</dbReference>
<evidence type="ECO:0000313" key="2">
    <source>
        <dbReference type="EMBL" id="KAK2954024.1"/>
    </source>
</evidence>
<dbReference type="Gene3D" id="3.30.70.330">
    <property type="match status" value="1"/>
</dbReference>
<sequence length="243" mass="26926">MKETKWYCRYLVGSDPTGITGIKSEACPLELQLAPFSPECTEADILALIHPANPTTVKFYFPKNNENIKYCTILFSDARSTNAAFRDRSRWISKHPGLTVKFSARPNTQRASRSPPPTQLQSSSVYLTNLPNGVIPSDIINILFPTSIITNLLIHTAPPDQTVSAVVRFKTMSEAQQAISKSGSLVLLSNRIKVREDRAGGNRFSRGHSLLHVGTLNPLLHPHHTRNLLLHPHPDFSDNGISP</sequence>
<accession>A0ABQ9XSB4</accession>
<dbReference type="CDD" id="cd00590">
    <property type="entry name" value="RRM_SF"/>
    <property type="match status" value="1"/>
</dbReference>
<reference evidence="2 3" key="1">
    <citation type="journal article" date="2022" name="bioRxiv">
        <title>Genomics of Preaxostyla Flagellates Illuminates Evolutionary Transitions and the Path Towards Mitochondrial Loss.</title>
        <authorList>
            <person name="Novak L.V.F."/>
            <person name="Treitli S.C."/>
            <person name="Pyrih J."/>
            <person name="Halakuc P."/>
            <person name="Pipaliya S.V."/>
            <person name="Vacek V."/>
            <person name="Brzon O."/>
            <person name="Soukal P."/>
            <person name="Eme L."/>
            <person name="Dacks J.B."/>
            <person name="Karnkowska A."/>
            <person name="Elias M."/>
            <person name="Hampl V."/>
        </authorList>
    </citation>
    <scope>NUCLEOTIDE SEQUENCE [LARGE SCALE GENOMIC DNA]</scope>
    <source>
        <strain evidence="2">NAU3</strain>
        <tissue evidence="2">Gut</tissue>
    </source>
</reference>
<name>A0ABQ9XSB4_9EUKA</name>
<protein>
    <recommendedName>
        <fullName evidence="4">RRM domain-containing protein</fullName>
    </recommendedName>
</protein>
<dbReference type="InterPro" id="IPR012677">
    <property type="entry name" value="Nucleotide-bd_a/b_plait_sf"/>
</dbReference>
<dbReference type="SUPFAM" id="SSF54928">
    <property type="entry name" value="RNA-binding domain, RBD"/>
    <property type="match status" value="1"/>
</dbReference>